<feature type="transmembrane region" description="Helical" evidence="7">
    <location>
        <begin position="340"/>
        <end position="370"/>
    </location>
</feature>
<feature type="transmembrane region" description="Helical" evidence="7">
    <location>
        <begin position="391"/>
        <end position="409"/>
    </location>
</feature>
<gene>
    <name evidence="8" type="ORF">ESZ00_12365</name>
</gene>
<evidence type="ECO:0000256" key="3">
    <source>
        <dbReference type="ARBA" id="ARBA00022692"/>
    </source>
</evidence>
<dbReference type="PANTHER" id="PTHR42770:SF11">
    <property type="entry name" value="INNER MEMBRANE TRANSPORT PROTEIN YBAT"/>
    <property type="match status" value="1"/>
</dbReference>
<feature type="transmembrane region" description="Helical" evidence="7">
    <location>
        <begin position="59"/>
        <end position="78"/>
    </location>
</feature>
<keyword evidence="2" id="KW-1003">Cell membrane</keyword>
<sequence length="795" mass="87154">MSSGQTFSAPQSNRVRLVVASSVMLTFISFWRAAAVVLNDLGSSAFYAGGIAEEAVGKAAPWFILGVMLFSFAVRAVYVESCSMFTRGGVYRVVKEALGGTFAKLSVSALMFDYILTGPISGVSAGQYITGLMNELMQQGALHGWLPAALVHGQTAWQFPVDETSAVFCIAVTIYYWWQNIKGIEESSDKALEVMKITTIMVVLLLGWGIVTAILRHVSLPPLPVPSNLHFSKDALGFLSGTKLAGSLGLFGILMAFGHSVLAMSGEETLAQVNREIEHPKLRNLKRAAIVIAIYSFVFTGIVSLLAVMIIPDSVRIPLYRDNLIAGLAMYMVGPLTLKIIFRVFVVLVGFLILSGAINTSIIGSTGVLMRVAEDGVLTDWFRKPHHKYGTSYRIVNLVTALQLFTIIVSRGNVITLGEAYAFGVIWSFTFNSLAMLVLRWKFKGERGWKVPINLKIGKTEFPVGLFSVFLVLFTTAIVNLFTKSVATESGIAFAATFFVIFSISEQKNLKKQAATAAQMKEHFQLEHPEAINREALEINPGAMLVTMRDSGNPFALKWALSRTNTDEQDVVVMTVRMMGAGGPEIIDEQPFSEHEQMLFTKAVSVAESFGKHISLLVVPAGDIFAALVQTASKLEASALVSGLSTKMSAQEQAYHVGQAWESLPEPKRQFTFYVVMPDGEAQAFHIGPHAPQLQAEDVQLVHRLWLNFRRDPEMEGLHHSDIVTYALTRLASEYARDKVETVKELRRYTQDGNAPTGASVYAMREREGRDYAHGGDGYSIPAPRSSRSASGQEE</sequence>
<feature type="transmembrane region" description="Helical" evidence="7">
    <location>
        <begin position="197"/>
        <end position="215"/>
    </location>
</feature>
<dbReference type="OrthoDB" id="99893at2"/>
<dbReference type="InterPro" id="IPR050367">
    <property type="entry name" value="APC_superfamily"/>
</dbReference>
<reference evidence="8 9" key="1">
    <citation type="journal article" date="2016" name="Int. J. Syst. Evol. Microbiol.">
        <title>Acidipila dinghuensis sp. nov., an acidobacterium isolated from forest soil.</title>
        <authorList>
            <person name="Jiang Y.W."/>
            <person name="Wang J."/>
            <person name="Chen M.H."/>
            <person name="Lv Y.Y."/>
            <person name="Qiu L.H."/>
        </authorList>
    </citation>
    <scope>NUCLEOTIDE SEQUENCE [LARGE SCALE GENOMIC DNA]</scope>
    <source>
        <strain evidence="8 9">DHOF10</strain>
    </source>
</reference>
<dbReference type="GO" id="GO:0022857">
    <property type="term" value="F:transmembrane transporter activity"/>
    <property type="evidence" value="ECO:0007669"/>
    <property type="project" value="InterPro"/>
</dbReference>
<protein>
    <submittedName>
        <fullName evidence="8">APC family permease</fullName>
    </submittedName>
</protein>
<dbReference type="AlphaFoldDB" id="A0A4Q1SDP8"/>
<evidence type="ECO:0000256" key="5">
    <source>
        <dbReference type="ARBA" id="ARBA00023136"/>
    </source>
</evidence>
<dbReference type="Gene3D" id="1.20.1740.10">
    <property type="entry name" value="Amino acid/polyamine transporter I"/>
    <property type="match status" value="1"/>
</dbReference>
<evidence type="ECO:0000313" key="8">
    <source>
        <dbReference type="EMBL" id="RXS95369.1"/>
    </source>
</evidence>
<comment type="caution">
    <text evidence="8">The sequence shown here is derived from an EMBL/GenBank/DDBJ whole genome shotgun (WGS) entry which is preliminary data.</text>
</comment>
<keyword evidence="4 7" id="KW-1133">Transmembrane helix</keyword>
<evidence type="ECO:0000256" key="6">
    <source>
        <dbReference type="SAM" id="MobiDB-lite"/>
    </source>
</evidence>
<evidence type="ECO:0000256" key="4">
    <source>
        <dbReference type="ARBA" id="ARBA00022989"/>
    </source>
</evidence>
<evidence type="ECO:0000256" key="7">
    <source>
        <dbReference type="SAM" id="Phobius"/>
    </source>
</evidence>
<dbReference type="RefSeq" id="WP_129208566.1">
    <property type="nucleotide sequence ID" value="NZ_BMGU01000004.1"/>
</dbReference>
<keyword evidence="9" id="KW-1185">Reference proteome</keyword>
<accession>A0A4Q1SDP8</accession>
<dbReference type="InterPro" id="IPR002293">
    <property type="entry name" value="AA/rel_permease1"/>
</dbReference>
<evidence type="ECO:0000256" key="1">
    <source>
        <dbReference type="ARBA" id="ARBA00004651"/>
    </source>
</evidence>
<dbReference type="Proteomes" id="UP000290253">
    <property type="component" value="Unassembled WGS sequence"/>
</dbReference>
<feature type="compositionally biased region" description="Basic and acidic residues" evidence="6">
    <location>
        <begin position="764"/>
        <end position="774"/>
    </location>
</feature>
<dbReference type="EMBL" id="SDMK01000002">
    <property type="protein sequence ID" value="RXS95369.1"/>
    <property type="molecule type" value="Genomic_DNA"/>
</dbReference>
<feature type="transmembrane region" description="Helical" evidence="7">
    <location>
        <begin position="462"/>
        <end position="482"/>
    </location>
</feature>
<name>A0A4Q1SDP8_9BACT</name>
<feature type="transmembrane region" description="Helical" evidence="7">
    <location>
        <begin position="488"/>
        <end position="505"/>
    </location>
</feature>
<keyword evidence="3 7" id="KW-0812">Transmembrane</keyword>
<feature type="transmembrane region" description="Helical" evidence="7">
    <location>
        <begin position="288"/>
        <end position="311"/>
    </location>
</feature>
<comment type="subcellular location">
    <subcellularLocation>
        <location evidence="1">Cell membrane</location>
        <topology evidence="1">Multi-pass membrane protein</topology>
    </subcellularLocation>
</comment>
<dbReference type="Pfam" id="PF13520">
    <property type="entry name" value="AA_permease_2"/>
    <property type="match status" value="1"/>
</dbReference>
<evidence type="ECO:0000313" key="9">
    <source>
        <dbReference type="Proteomes" id="UP000290253"/>
    </source>
</evidence>
<dbReference type="PANTHER" id="PTHR42770">
    <property type="entry name" value="AMINO ACID TRANSPORTER-RELATED"/>
    <property type="match status" value="1"/>
</dbReference>
<feature type="region of interest" description="Disordered" evidence="6">
    <location>
        <begin position="751"/>
        <end position="795"/>
    </location>
</feature>
<feature type="transmembrane region" description="Helical" evidence="7">
    <location>
        <begin position="235"/>
        <end position="257"/>
    </location>
</feature>
<feature type="transmembrane region" description="Helical" evidence="7">
    <location>
        <begin position="421"/>
        <end position="441"/>
    </location>
</feature>
<organism evidence="8 9">
    <name type="scientific">Silvibacterium dinghuense</name>
    <dbReference type="NCBI Taxonomy" id="1560006"/>
    <lineage>
        <taxon>Bacteria</taxon>
        <taxon>Pseudomonadati</taxon>
        <taxon>Acidobacteriota</taxon>
        <taxon>Terriglobia</taxon>
        <taxon>Terriglobales</taxon>
        <taxon>Acidobacteriaceae</taxon>
        <taxon>Silvibacterium</taxon>
    </lineage>
</organism>
<dbReference type="GO" id="GO:0005886">
    <property type="term" value="C:plasma membrane"/>
    <property type="evidence" value="ECO:0007669"/>
    <property type="project" value="UniProtKB-SubCell"/>
</dbReference>
<keyword evidence="5 7" id="KW-0472">Membrane</keyword>
<feature type="compositionally biased region" description="Low complexity" evidence="6">
    <location>
        <begin position="782"/>
        <end position="795"/>
    </location>
</feature>
<evidence type="ECO:0000256" key="2">
    <source>
        <dbReference type="ARBA" id="ARBA00022475"/>
    </source>
</evidence>
<proteinExistence type="predicted"/>